<dbReference type="InterPro" id="IPR007712">
    <property type="entry name" value="RelE/ParE_toxin"/>
</dbReference>
<evidence type="ECO:0000313" key="3">
    <source>
        <dbReference type="EMBL" id="RGX29299.1"/>
    </source>
</evidence>
<dbReference type="AlphaFoldDB" id="A0A413FFH2"/>
<dbReference type="Proteomes" id="UP000283880">
    <property type="component" value="Unassembled WGS sequence"/>
</dbReference>
<name>A0A413FFH2_9FIRM</name>
<dbReference type="PANTHER" id="PTHR33755">
    <property type="entry name" value="TOXIN PARE1-RELATED"/>
    <property type="match status" value="1"/>
</dbReference>
<dbReference type="InterPro" id="IPR051803">
    <property type="entry name" value="TA_system_RelE-like_toxin"/>
</dbReference>
<sequence length="111" mass="12938">MFKLDYAPRAMDDLARMKDFITSRHGADVAQKSLRRITTSARRLERFPEEGPSLAGLINISTDYRYLYVRPNYLFYRIEGNCVKIVRVLNEKQDIYNILFGLSTVTDEDPI</sequence>
<comment type="similarity">
    <text evidence="1">Belongs to the RelE toxin family.</text>
</comment>
<dbReference type="Gene3D" id="3.30.2310.20">
    <property type="entry name" value="RelE-like"/>
    <property type="match status" value="1"/>
</dbReference>
<proteinExistence type="inferred from homology"/>
<dbReference type="InterPro" id="IPR035093">
    <property type="entry name" value="RelE/ParE_toxin_dom_sf"/>
</dbReference>
<organism evidence="3 4">
    <name type="scientific">Enterocloster asparagiformis</name>
    <dbReference type="NCBI Taxonomy" id="333367"/>
    <lineage>
        <taxon>Bacteria</taxon>
        <taxon>Bacillati</taxon>
        <taxon>Bacillota</taxon>
        <taxon>Clostridia</taxon>
        <taxon>Lachnospirales</taxon>
        <taxon>Lachnospiraceae</taxon>
        <taxon>Enterocloster</taxon>
    </lineage>
</organism>
<protein>
    <submittedName>
        <fullName evidence="3">Type II toxin-antitoxin system RelE/ParE family toxin</fullName>
    </submittedName>
</protein>
<dbReference type="Pfam" id="PF05016">
    <property type="entry name" value="ParE_toxin"/>
    <property type="match status" value="1"/>
</dbReference>
<accession>A0A413FFH2</accession>
<keyword evidence="2" id="KW-1277">Toxin-antitoxin system</keyword>
<gene>
    <name evidence="3" type="ORF">DWV29_12275</name>
</gene>
<comment type="caution">
    <text evidence="3">The sequence shown here is derived from an EMBL/GenBank/DDBJ whole genome shotgun (WGS) entry which is preliminary data.</text>
</comment>
<evidence type="ECO:0000256" key="2">
    <source>
        <dbReference type="ARBA" id="ARBA00022649"/>
    </source>
</evidence>
<reference evidence="3 4" key="1">
    <citation type="submission" date="2018-08" db="EMBL/GenBank/DDBJ databases">
        <title>A genome reference for cultivated species of the human gut microbiota.</title>
        <authorList>
            <person name="Zou Y."/>
            <person name="Xue W."/>
            <person name="Luo G."/>
        </authorList>
    </citation>
    <scope>NUCLEOTIDE SEQUENCE [LARGE SCALE GENOMIC DNA]</scope>
    <source>
        <strain evidence="3 4">AF04-15</strain>
    </source>
</reference>
<dbReference type="OrthoDB" id="9806083at2"/>
<dbReference type="EMBL" id="QSBM01000008">
    <property type="protein sequence ID" value="RGX29299.1"/>
    <property type="molecule type" value="Genomic_DNA"/>
</dbReference>
<dbReference type="PANTHER" id="PTHR33755:SF7">
    <property type="entry name" value="TOXIN MODULE OF TOXIN-ANTITOXIN SYSTEM RELE_STBE FAMILY"/>
    <property type="match status" value="1"/>
</dbReference>
<evidence type="ECO:0000256" key="1">
    <source>
        <dbReference type="ARBA" id="ARBA00006226"/>
    </source>
</evidence>
<evidence type="ECO:0000313" key="4">
    <source>
        <dbReference type="Proteomes" id="UP000283880"/>
    </source>
</evidence>
<dbReference type="RefSeq" id="WP_007707068.1">
    <property type="nucleotide sequence ID" value="NZ_BAABXR010000003.1"/>
</dbReference>